<dbReference type="Proteomes" id="UP000294843">
    <property type="component" value="Unassembled WGS sequence"/>
</dbReference>
<evidence type="ECO:0000313" key="1">
    <source>
        <dbReference type="EMBL" id="TDM12666.1"/>
    </source>
</evidence>
<organism evidence="1 2">
    <name type="scientific">Macrococcus bovicus</name>
    <dbReference type="NCBI Taxonomy" id="69968"/>
    <lineage>
        <taxon>Bacteria</taxon>
        <taxon>Bacillati</taxon>
        <taxon>Bacillota</taxon>
        <taxon>Bacilli</taxon>
        <taxon>Bacillales</taxon>
        <taxon>Staphylococcaceae</taxon>
        <taxon>Macrococcus</taxon>
    </lineage>
</organism>
<proteinExistence type="predicted"/>
<name>A0A4R6BW85_9STAP</name>
<accession>A0A4R6BW85</accession>
<reference evidence="1 2" key="1">
    <citation type="submission" date="2019-01" db="EMBL/GenBank/DDBJ databases">
        <title>Draft genome sequences of the type strains of six Macrococcus species.</title>
        <authorList>
            <person name="Mazhar S."/>
            <person name="Altermann E."/>
            <person name="Hill C."/>
            <person name="Mcauliffe O."/>
        </authorList>
    </citation>
    <scope>NUCLEOTIDE SEQUENCE [LARGE SCALE GENOMIC DNA]</scope>
    <source>
        <strain evidence="1 2">ATCC 51825</strain>
    </source>
</reference>
<protein>
    <submittedName>
        <fullName evidence="1">Uncharacterized protein</fullName>
    </submittedName>
</protein>
<evidence type="ECO:0000313" key="2">
    <source>
        <dbReference type="Proteomes" id="UP000294843"/>
    </source>
</evidence>
<keyword evidence="2" id="KW-1185">Reference proteome</keyword>
<dbReference type="RefSeq" id="WP_133452531.1">
    <property type="nucleotide sequence ID" value="NZ_SCWF01000015.1"/>
</dbReference>
<dbReference type="EMBL" id="SCWF01000015">
    <property type="protein sequence ID" value="TDM12666.1"/>
    <property type="molecule type" value="Genomic_DNA"/>
</dbReference>
<dbReference type="AlphaFoldDB" id="A0A4R6BW85"/>
<comment type="caution">
    <text evidence="1">The sequence shown here is derived from an EMBL/GenBank/DDBJ whole genome shotgun (WGS) entry which is preliminary data.</text>
</comment>
<gene>
    <name evidence="1" type="ORF">ERX55_10440</name>
</gene>
<sequence>MKSNVEVTHEMKINILKKTIEEFMEGGKHFHKVEGSEGYKQGWNDGLAAILVSLEKLDKLNCEISVTLGGASDEPGTD</sequence>